<feature type="transmembrane region" description="Helical" evidence="1">
    <location>
        <begin position="91"/>
        <end position="106"/>
    </location>
</feature>
<feature type="transmembrane region" description="Helical" evidence="1">
    <location>
        <begin position="335"/>
        <end position="354"/>
    </location>
</feature>
<evidence type="ECO:0000313" key="2">
    <source>
        <dbReference type="EMBL" id="EJY44758.1"/>
    </source>
</evidence>
<protein>
    <recommendedName>
        <fullName evidence="4">O-antigen polymerase</fullName>
    </recommendedName>
</protein>
<comment type="caution">
    <text evidence="2">The sequence shown here is derived from an EMBL/GenBank/DDBJ whole genome shotgun (WGS) entry which is preliminary data.</text>
</comment>
<dbReference type="EMBL" id="AMBL01000059">
    <property type="protein sequence ID" value="EJY44758.1"/>
    <property type="molecule type" value="Genomic_DNA"/>
</dbReference>
<organism evidence="2 3">
    <name type="scientific">Enterococcus faecium 505</name>
    <dbReference type="NCBI Taxonomy" id="1134806"/>
    <lineage>
        <taxon>Bacteria</taxon>
        <taxon>Bacillati</taxon>
        <taxon>Bacillota</taxon>
        <taxon>Bacilli</taxon>
        <taxon>Lactobacillales</taxon>
        <taxon>Enterococcaceae</taxon>
        <taxon>Enterococcus</taxon>
    </lineage>
</organism>
<keyword evidence="1" id="KW-0472">Membrane</keyword>
<keyword evidence="1" id="KW-0812">Transmembrane</keyword>
<feature type="transmembrane region" description="Helical" evidence="1">
    <location>
        <begin position="224"/>
        <end position="243"/>
    </location>
</feature>
<dbReference type="HOGENOM" id="CLU_727119_0_0_9"/>
<feature type="transmembrane region" description="Helical" evidence="1">
    <location>
        <begin position="178"/>
        <end position="195"/>
    </location>
</feature>
<sequence length="380" mass="44058">MTNGYSIISDLSEKIFMVFYVIIVFSLILSMSTYSVIFPNLQFNINNIQRVCFSCLLLMSLFNLKKKYIFLALLIIFFGVASFYFTKSALFLYNIILVLSSSLCYFNRLVKIFFYTATFTTSAVIVSSLIGIIPNLIMIREESSVLRYALGFNHVNNLGSILTILFFCSWYLFRKKNFTLLIINCLFIFLSQAILNSRTSLIIMFIFILIYAFINKYVLSDYLLFFYAVVLSFIVGATIYFSIHIANDKLDLLFSGRLGYLYKTHALHGFTYLGQYLGLENQIAKESVFYVSKNHIILDNAFGRMMMEYGFISLITFSFTLYFCIKEAIKYDDTILVLIFLSIVCISFSELYPIDFRLNLFPLFLLSRKANNIKLLRGHL</sequence>
<gene>
    <name evidence="2" type="ORF">HMPREF1348_01769</name>
</gene>
<dbReference type="RefSeq" id="WP_002374061.1">
    <property type="nucleotide sequence ID" value="NZ_JH813171.1"/>
</dbReference>
<dbReference type="PATRIC" id="fig|1134806.3.peg.1683"/>
<feature type="transmembrane region" description="Helical" evidence="1">
    <location>
        <begin position="201"/>
        <end position="219"/>
    </location>
</feature>
<name>J6K345_ENTFC</name>
<evidence type="ECO:0000256" key="1">
    <source>
        <dbReference type="SAM" id="Phobius"/>
    </source>
</evidence>
<dbReference type="Proteomes" id="UP000006403">
    <property type="component" value="Unassembled WGS sequence"/>
</dbReference>
<feature type="transmembrane region" description="Helical" evidence="1">
    <location>
        <begin position="68"/>
        <end position="85"/>
    </location>
</feature>
<proteinExistence type="predicted"/>
<feature type="transmembrane region" description="Helical" evidence="1">
    <location>
        <begin position="306"/>
        <end position="323"/>
    </location>
</feature>
<feature type="transmembrane region" description="Helical" evidence="1">
    <location>
        <begin position="113"/>
        <end position="134"/>
    </location>
</feature>
<evidence type="ECO:0008006" key="4">
    <source>
        <dbReference type="Google" id="ProtNLM"/>
    </source>
</evidence>
<feature type="transmembrane region" description="Helical" evidence="1">
    <location>
        <begin position="15"/>
        <end position="37"/>
    </location>
</feature>
<evidence type="ECO:0000313" key="3">
    <source>
        <dbReference type="Proteomes" id="UP000006403"/>
    </source>
</evidence>
<feature type="transmembrane region" description="Helical" evidence="1">
    <location>
        <begin position="154"/>
        <end position="173"/>
    </location>
</feature>
<keyword evidence="1" id="KW-1133">Transmembrane helix</keyword>
<dbReference type="AlphaFoldDB" id="J6K345"/>
<accession>J6K345</accession>
<reference evidence="2 3" key="1">
    <citation type="submission" date="2012-04" db="EMBL/GenBank/DDBJ databases">
        <authorList>
            <person name="Weinstock G."/>
            <person name="Sodergren E."/>
            <person name="Lobos E.A."/>
            <person name="Fulton L."/>
            <person name="Fulton R."/>
            <person name="Courtney L."/>
            <person name="Fronick C."/>
            <person name="O'Laughlin M."/>
            <person name="Godfrey J."/>
            <person name="Wilson R.M."/>
            <person name="Miner T."/>
            <person name="Farmer C."/>
            <person name="Delehaunty K."/>
            <person name="Cordes M."/>
            <person name="Minx P."/>
            <person name="Tomlinson C."/>
            <person name="Chen J."/>
            <person name="Wollam A."/>
            <person name="Pepin K.H."/>
            <person name="Bhonagiri V."/>
            <person name="Zhang X."/>
            <person name="Suruliraj S."/>
            <person name="Warren W."/>
            <person name="Mitreva M."/>
            <person name="Mardis E.R."/>
            <person name="Wilson R.K."/>
        </authorList>
    </citation>
    <scope>NUCLEOTIDE SEQUENCE [LARGE SCALE GENOMIC DNA]</scope>
    <source>
        <strain evidence="2 3">505</strain>
    </source>
</reference>